<gene>
    <name evidence="14" type="ORF">SAMN02745131_02139</name>
</gene>
<dbReference type="GO" id="GO:0004412">
    <property type="term" value="F:homoserine dehydrogenase activity"/>
    <property type="evidence" value="ECO:0007669"/>
    <property type="project" value="UniProtKB-EC"/>
</dbReference>
<dbReference type="InterPro" id="IPR019811">
    <property type="entry name" value="HDH_CS"/>
</dbReference>
<dbReference type="PANTHER" id="PTHR43331:SF1">
    <property type="entry name" value="HOMOSERINE DEHYDROGENASE"/>
    <property type="match status" value="1"/>
</dbReference>
<evidence type="ECO:0000256" key="7">
    <source>
        <dbReference type="ARBA" id="ARBA00022697"/>
    </source>
</evidence>
<dbReference type="PANTHER" id="PTHR43331">
    <property type="entry name" value="HOMOSERINE DEHYDROGENASE"/>
    <property type="match status" value="1"/>
</dbReference>
<keyword evidence="8 10" id="KW-0560">Oxidoreductase</keyword>
<name>A0A1M5A517_9BACT</name>
<organism evidence="14 15">
    <name type="scientific">Flavisolibacter ginsengisoli DSM 18119</name>
    <dbReference type="NCBI Taxonomy" id="1121884"/>
    <lineage>
        <taxon>Bacteria</taxon>
        <taxon>Pseudomonadati</taxon>
        <taxon>Bacteroidota</taxon>
        <taxon>Chitinophagia</taxon>
        <taxon>Chitinophagales</taxon>
        <taxon>Chitinophagaceae</taxon>
        <taxon>Flavisolibacter</taxon>
    </lineage>
</organism>
<keyword evidence="9 10" id="KW-0486">Methionine biosynthesis</keyword>
<dbReference type="Pfam" id="PF03447">
    <property type="entry name" value="NAD_binding_3"/>
    <property type="match status" value="1"/>
</dbReference>
<comment type="pathway">
    <text evidence="1 10">Amino-acid biosynthesis; L-threonine biosynthesis; L-threonine from L-aspartate: step 3/5.</text>
</comment>
<dbReference type="InterPro" id="IPR001342">
    <property type="entry name" value="HDH_cat"/>
</dbReference>
<evidence type="ECO:0000313" key="15">
    <source>
        <dbReference type="Proteomes" id="UP000184048"/>
    </source>
</evidence>
<evidence type="ECO:0000256" key="8">
    <source>
        <dbReference type="ARBA" id="ARBA00023002"/>
    </source>
</evidence>
<evidence type="ECO:0000256" key="6">
    <source>
        <dbReference type="ARBA" id="ARBA00022605"/>
    </source>
</evidence>
<evidence type="ECO:0000259" key="12">
    <source>
        <dbReference type="Pfam" id="PF00742"/>
    </source>
</evidence>
<dbReference type="InterPro" id="IPR005106">
    <property type="entry name" value="Asp/hSer_DH_NAD-bd"/>
</dbReference>
<reference evidence="14 15" key="1">
    <citation type="submission" date="2016-11" db="EMBL/GenBank/DDBJ databases">
        <authorList>
            <person name="Jaros S."/>
            <person name="Januszkiewicz K."/>
            <person name="Wedrychowicz H."/>
        </authorList>
    </citation>
    <scope>NUCLEOTIDE SEQUENCE [LARGE SCALE GENOMIC DNA]</scope>
    <source>
        <strain evidence="14 15">DSM 18119</strain>
    </source>
</reference>
<dbReference type="InterPro" id="IPR036291">
    <property type="entry name" value="NAD(P)-bd_dom_sf"/>
</dbReference>
<dbReference type="Gene3D" id="3.40.50.720">
    <property type="entry name" value="NAD(P)-binding Rossmann-like Domain"/>
    <property type="match status" value="1"/>
</dbReference>
<dbReference type="GO" id="GO:0050661">
    <property type="term" value="F:NADP binding"/>
    <property type="evidence" value="ECO:0007669"/>
    <property type="project" value="InterPro"/>
</dbReference>
<dbReference type="NCBIfam" id="NF004976">
    <property type="entry name" value="PRK06349.1"/>
    <property type="match status" value="1"/>
</dbReference>
<dbReference type="UniPathway" id="UPA00051">
    <property type="reaction ID" value="UER00465"/>
</dbReference>
<evidence type="ECO:0000256" key="10">
    <source>
        <dbReference type="RuleBase" id="RU000579"/>
    </source>
</evidence>
<feature type="domain" description="Aspartate/homoserine dehydrogenase NAD-binding" evidence="13">
    <location>
        <begin position="13"/>
        <end position="123"/>
    </location>
</feature>
<evidence type="ECO:0000256" key="11">
    <source>
        <dbReference type="RuleBase" id="RU004171"/>
    </source>
</evidence>
<dbReference type="Proteomes" id="UP000184048">
    <property type="component" value="Unassembled WGS sequence"/>
</dbReference>
<dbReference type="UniPathway" id="UPA00050">
    <property type="reaction ID" value="UER00063"/>
</dbReference>
<keyword evidence="10" id="KW-0521">NADP</keyword>
<evidence type="ECO:0000256" key="3">
    <source>
        <dbReference type="ARBA" id="ARBA00006753"/>
    </source>
</evidence>
<evidence type="ECO:0000256" key="4">
    <source>
        <dbReference type="ARBA" id="ARBA00013213"/>
    </source>
</evidence>
<comment type="pathway">
    <text evidence="2 10">Amino-acid biosynthesis; L-methionine biosynthesis via de novo pathway; L-homoserine from L-aspartate: step 3/3.</text>
</comment>
<sequence length="420" mass="47110">MKHDKVLQIGLFGFGVVGEGIYKVLHQTPSLNALIKKVCIKHAEKERNAPAALFTTDYDEILNDPGIDIVVELIDDAKEAFTIVRTALKNKKSVVSANKKMIAEHLPELLQLQEENEVSFLYEAAVCGSIPIIRNLEEYYDNDLLQSICGIVNGSTNYILTKIIDEGLTYVEALQKAQQLGFAESNPALDVEGKDATNKLTILLAHAYGIITRPEELLHLGITRLHSTDTRYAEEKAYQVKLTAQAYKLSNGKVAAFVLPQFVKAESQLHGVKNEYNGVIIESKLADKQFLYGKGAGRYPTSSAVISDISALSYDYKYEYKKLNRKEKYAITTSYYLKVFVSFNDWSEVNKWDFEQVSEFHSTENRQYLLGLIHVEKLKNASWFNDPAVSVILLPESIIEKEAIISSSLKKVSLQLAGIN</sequence>
<feature type="domain" description="Homoserine dehydrogenase catalytic" evidence="12">
    <location>
        <begin position="131"/>
        <end position="309"/>
    </location>
</feature>
<dbReference type="AlphaFoldDB" id="A0A1M5A517"/>
<dbReference type="EC" id="1.1.1.3" evidence="4 10"/>
<dbReference type="FunFam" id="3.30.360.10:FF:000005">
    <property type="entry name" value="Homoserine dehydrogenase"/>
    <property type="match status" value="1"/>
</dbReference>
<proteinExistence type="inferred from homology"/>
<keyword evidence="6 10" id="KW-0028">Amino-acid biosynthesis</keyword>
<protein>
    <recommendedName>
        <fullName evidence="5 10">Homoserine dehydrogenase</fullName>
        <ecNumber evidence="4 10">1.1.1.3</ecNumber>
    </recommendedName>
</protein>
<dbReference type="Pfam" id="PF00742">
    <property type="entry name" value="Homoserine_dh"/>
    <property type="match status" value="1"/>
</dbReference>
<keyword evidence="7 10" id="KW-0791">Threonine biosynthesis</keyword>
<dbReference type="GO" id="GO:0009088">
    <property type="term" value="P:threonine biosynthetic process"/>
    <property type="evidence" value="ECO:0007669"/>
    <property type="project" value="UniProtKB-UniPathway"/>
</dbReference>
<dbReference type="SUPFAM" id="SSF51735">
    <property type="entry name" value="NAD(P)-binding Rossmann-fold domains"/>
    <property type="match status" value="1"/>
</dbReference>
<dbReference type="GO" id="GO:0009086">
    <property type="term" value="P:methionine biosynthetic process"/>
    <property type="evidence" value="ECO:0007669"/>
    <property type="project" value="UniProtKB-KW"/>
</dbReference>
<evidence type="ECO:0000256" key="5">
    <source>
        <dbReference type="ARBA" id="ARBA00013376"/>
    </source>
</evidence>
<comment type="similarity">
    <text evidence="3 11">Belongs to the homoserine dehydrogenase family.</text>
</comment>
<dbReference type="RefSeq" id="WP_072835452.1">
    <property type="nucleotide sequence ID" value="NZ_FQUU01000008.1"/>
</dbReference>
<comment type="catalytic activity">
    <reaction evidence="10">
        <text>L-homoserine + NADP(+) = L-aspartate 4-semialdehyde + NADPH + H(+)</text>
        <dbReference type="Rhea" id="RHEA:15761"/>
        <dbReference type="ChEBI" id="CHEBI:15378"/>
        <dbReference type="ChEBI" id="CHEBI:57476"/>
        <dbReference type="ChEBI" id="CHEBI:57783"/>
        <dbReference type="ChEBI" id="CHEBI:58349"/>
        <dbReference type="ChEBI" id="CHEBI:537519"/>
        <dbReference type="EC" id="1.1.1.3"/>
    </reaction>
</comment>
<evidence type="ECO:0000313" key="14">
    <source>
        <dbReference type="EMBL" id="SHF25410.1"/>
    </source>
</evidence>
<keyword evidence="15" id="KW-1185">Reference proteome</keyword>
<evidence type="ECO:0000256" key="9">
    <source>
        <dbReference type="ARBA" id="ARBA00023167"/>
    </source>
</evidence>
<dbReference type="STRING" id="1121884.SAMN02745131_02139"/>
<evidence type="ECO:0000259" key="13">
    <source>
        <dbReference type="Pfam" id="PF03447"/>
    </source>
</evidence>
<dbReference type="OrthoDB" id="9808167at2"/>
<dbReference type="SUPFAM" id="SSF55347">
    <property type="entry name" value="Glyceraldehyde-3-phosphate dehydrogenase-like, C-terminal domain"/>
    <property type="match status" value="1"/>
</dbReference>
<dbReference type="Gene3D" id="3.30.360.10">
    <property type="entry name" value="Dihydrodipicolinate Reductase, domain 2"/>
    <property type="match status" value="1"/>
</dbReference>
<evidence type="ECO:0000256" key="1">
    <source>
        <dbReference type="ARBA" id="ARBA00005056"/>
    </source>
</evidence>
<evidence type="ECO:0000256" key="2">
    <source>
        <dbReference type="ARBA" id="ARBA00005062"/>
    </source>
</evidence>
<accession>A0A1M5A517</accession>
<dbReference type="PROSITE" id="PS01042">
    <property type="entry name" value="HOMOSER_DHGENASE"/>
    <property type="match status" value="1"/>
</dbReference>
<dbReference type="EMBL" id="FQUU01000008">
    <property type="protein sequence ID" value="SHF25410.1"/>
    <property type="molecule type" value="Genomic_DNA"/>
</dbReference>